<dbReference type="CDD" id="cd07377">
    <property type="entry name" value="WHTH_GntR"/>
    <property type="match status" value="1"/>
</dbReference>
<dbReference type="InterPro" id="IPR011663">
    <property type="entry name" value="UTRA"/>
</dbReference>
<evidence type="ECO:0000259" key="5">
    <source>
        <dbReference type="PROSITE" id="PS50949"/>
    </source>
</evidence>
<evidence type="ECO:0000313" key="6">
    <source>
        <dbReference type="EMBL" id="MTJ04791.1"/>
    </source>
</evidence>
<dbReference type="EMBL" id="VENJ01000011">
    <property type="protein sequence ID" value="MTJ04791.1"/>
    <property type="molecule type" value="Genomic_DNA"/>
</dbReference>
<dbReference type="PANTHER" id="PTHR44846:SF1">
    <property type="entry name" value="MANNOSYL-D-GLYCERATE TRANSPORT_METABOLISM SYSTEM REPRESSOR MNGR-RELATED"/>
    <property type="match status" value="1"/>
</dbReference>
<dbReference type="InterPro" id="IPR028978">
    <property type="entry name" value="Chorismate_lyase_/UTRA_dom_sf"/>
</dbReference>
<keyword evidence="1" id="KW-0805">Transcription regulation</keyword>
<dbReference type="Pfam" id="PF00392">
    <property type="entry name" value="GntR"/>
    <property type="match status" value="1"/>
</dbReference>
<evidence type="ECO:0000256" key="1">
    <source>
        <dbReference type="ARBA" id="ARBA00023015"/>
    </source>
</evidence>
<feature type="compositionally biased region" description="Polar residues" evidence="4">
    <location>
        <begin position="11"/>
        <end position="20"/>
    </location>
</feature>
<protein>
    <submittedName>
        <fullName evidence="6">GntR family transcriptional regulator</fullName>
    </submittedName>
</protein>
<feature type="domain" description="HTH gntR-type" evidence="5">
    <location>
        <begin position="25"/>
        <end position="93"/>
    </location>
</feature>
<keyword evidence="2" id="KW-0238">DNA-binding</keyword>
<dbReference type="InterPro" id="IPR036388">
    <property type="entry name" value="WH-like_DNA-bd_sf"/>
</dbReference>
<evidence type="ECO:0000313" key="7">
    <source>
        <dbReference type="Proteomes" id="UP000483078"/>
    </source>
</evidence>
<comment type="caution">
    <text evidence="6">The sequence shown here is derived from an EMBL/GenBank/DDBJ whole genome shotgun (WGS) entry which is preliminary data.</text>
</comment>
<evidence type="ECO:0000256" key="2">
    <source>
        <dbReference type="ARBA" id="ARBA00023125"/>
    </source>
</evidence>
<dbReference type="Gene3D" id="1.10.10.10">
    <property type="entry name" value="Winged helix-like DNA-binding domain superfamily/Winged helix DNA-binding domain"/>
    <property type="match status" value="1"/>
</dbReference>
<evidence type="ECO:0000256" key="3">
    <source>
        <dbReference type="ARBA" id="ARBA00023163"/>
    </source>
</evidence>
<evidence type="ECO:0000256" key="4">
    <source>
        <dbReference type="SAM" id="MobiDB-lite"/>
    </source>
</evidence>
<dbReference type="Proteomes" id="UP000483078">
    <property type="component" value="Unassembled WGS sequence"/>
</dbReference>
<sequence length="258" mass="29170">MDSRVTDTQDRQGSPGQNALRSGRGKLYEQIATLIRNEIVSGRWVPGERLPSLGTLAERHGVALVTVRQAVALLEEDGIVRRRQGKGTFVSDTLPEQKWLKLESNWQSMLKMWGRSKPRLLKVADDVASPFLAEEDGKPARSYRYMRRVHMADGVPYAVVDIYVDQDLYARAPNKFDSEMVVVVLDRFEDVSLTSVRQRLTIGSADLETAELLNIPVNAPVGKMRRVLKDQHGTVIYVGEAIYRGDLVRLEREIQRPD</sequence>
<proteinExistence type="predicted"/>
<dbReference type="PANTHER" id="PTHR44846">
    <property type="entry name" value="MANNOSYL-D-GLYCERATE TRANSPORT/METABOLISM SYSTEM REPRESSOR MNGR-RELATED"/>
    <property type="match status" value="1"/>
</dbReference>
<dbReference type="SMART" id="SM00866">
    <property type="entry name" value="UTRA"/>
    <property type="match status" value="1"/>
</dbReference>
<feature type="compositionally biased region" description="Basic and acidic residues" evidence="4">
    <location>
        <begin position="1"/>
        <end position="10"/>
    </location>
</feature>
<dbReference type="Pfam" id="PF07702">
    <property type="entry name" value="UTRA"/>
    <property type="match status" value="1"/>
</dbReference>
<dbReference type="InterPro" id="IPR036390">
    <property type="entry name" value="WH_DNA-bd_sf"/>
</dbReference>
<dbReference type="GO" id="GO:0045892">
    <property type="term" value="P:negative regulation of DNA-templated transcription"/>
    <property type="evidence" value="ECO:0007669"/>
    <property type="project" value="TreeGrafter"/>
</dbReference>
<dbReference type="GO" id="GO:0003700">
    <property type="term" value="F:DNA-binding transcription factor activity"/>
    <property type="evidence" value="ECO:0007669"/>
    <property type="project" value="InterPro"/>
</dbReference>
<dbReference type="AlphaFoldDB" id="A0A7C9HB12"/>
<dbReference type="SMART" id="SM00345">
    <property type="entry name" value="HTH_GNTR"/>
    <property type="match status" value="1"/>
</dbReference>
<dbReference type="Gene3D" id="3.40.1410.10">
    <property type="entry name" value="Chorismate lyase-like"/>
    <property type="match status" value="1"/>
</dbReference>
<dbReference type="GO" id="GO:0003677">
    <property type="term" value="F:DNA binding"/>
    <property type="evidence" value="ECO:0007669"/>
    <property type="project" value="UniProtKB-KW"/>
</dbReference>
<dbReference type="PROSITE" id="PS50949">
    <property type="entry name" value="HTH_GNTR"/>
    <property type="match status" value="1"/>
</dbReference>
<accession>A0A7C9HB12</accession>
<dbReference type="SUPFAM" id="SSF46785">
    <property type="entry name" value="Winged helix' DNA-binding domain"/>
    <property type="match status" value="1"/>
</dbReference>
<name>A0A7C9HB12_9RHOB</name>
<dbReference type="InterPro" id="IPR050679">
    <property type="entry name" value="Bact_HTH_transcr_reg"/>
</dbReference>
<gene>
    <name evidence="6" type="ORF">FH759_08890</name>
</gene>
<dbReference type="InterPro" id="IPR000524">
    <property type="entry name" value="Tscrpt_reg_HTH_GntR"/>
</dbReference>
<reference evidence="6 7" key="1">
    <citation type="submission" date="2019-06" db="EMBL/GenBank/DDBJ databases">
        <title>Enrichment of Autotrophic Halophilic Microorganisms from Red Sea Brine Pool Using Microbial Electrosynthesis System.</title>
        <authorList>
            <person name="Alqahtani M.F."/>
            <person name="Bajracharya S."/>
            <person name="Katuri K.P."/>
            <person name="Ali M."/>
            <person name="Saikaly P.E."/>
        </authorList>
    </citation>
    <scope>NUCLEOTIDE SEQUENCE [LARGE SCALE GENOMIC DNA]</scope>
    <source>
        <strain evidence="6">MES6</strain>
    </source>
</reference>
<organism evidence="6 7">
    <name type="scientific">Sediminimonas qiaohouensis</name>
    <dbReference type="NCBI Taxonomy" id="552061"/>
    <lineage>
        <taxon>Bacteria</taxon>
        <taxon>Pseudomonadati</taxon>
        <taxon>Pseudomonadota</taxon>
        <taxon>Alphaproteobacteria</taxon>
        <taxon>Rhodobacterales</taxon>
        <taxon>Roseobacteraceae</taxon>
        <taxon>Sediminimonas</taxon>
    </lineage>
</organism>
<keyword evidence="3" id="KW-0804">Transcription</keyword>
<feature type="region of interest" description="Disordered" evidence="4">
    <location>
        <begin position="1"/>
        <end position="22"/>
    </location>
</feature>
<dbReference type="SUPFAM" id="SSF64288">
    <property type="entry name" value="Chorismate lyase-like"/>
    <property type="match status" value="1"/>
</dbReference>